<sequence length="71" mass="7446">MTLTDKITALLSADPICGGRVTGETVRAIAGLVGERDATIVAWLRGLPKDEWYPSDVADAIERGDFGAGEG</sequence>
<dbReference type="AlphaFoldDB" id="A0A249MW62"/>
<dbReference type="KEGG" id="shyd:CJD35_13750"/>
<reference evidence="1 2" key="1">
    <citation type="submission" date="2017-08" db="EMBL/GenBank/DDBJ databases">
        <title>Whole Genome Sequence of Sphingobium hydrophobicum C1: Insights into Adaption to the Electronic-waste Contaminated Sediment.</title>
        <authorList>
            <person name="Song D."/>
            <person name="Chen X."/>
            <person name="Xu M."/>
        </authorList>
    </citation>
    <scope>NUCLEOTIDE SEQUENCE [LARGE SCALE GENOMIC DNA]</scope>
    <source>
        <strain evidence="1 2">C1</strain>
    </source>
</reference>
<dbReference type="Proteomes" id="UP000217141">
    <property type="component" value="Chromosome I"/>
</dbReference>
<dbReference type="EMBL" id="CP022745">
    <property type="protein sequence ID" value="ASY45379.1"/>
    <property type="molecule type" value="Genomic_DNA"/>
</dbReference>
<accession>A0A249MW62</accession>
<organism evidence="1 2">
    <name type="scientific">Sphingobium xenophagum</name>
    <dbReference type="NCBI Taxonomy" id="121428"/>
    <lineage>
        <taxon>Bacteria</taxon>
        <taxon>Pseudomonadati</taxon>
        <taxon>Pseudomonadota</taxon>
        <taxon>Alphaproteobacteria</taxon>
        <taxon>Sphingomonadales</taxon>
        <taxon>Sphingomonadaceae</taxon>
        <taxon>Sphingobium</taxon>
    </lineage>
</organism>
<evidence type="ECO:0000313" key="2">
    <source>
        <dbReference type="Proteomes" id="UP000217141"/>
    </source>
</evidence>
<proteinExistence type="predicted"/>
<evidence type="ECO:0000313" key="1">
    <source>
        <dbReference type="EMBL" id="ASY45379.1"/>
    </source>
</evidence>
<name>A0A249MW62_SPHXE</name>
<gene>
    <name evidence="1" type="ORF">CJD35_13750</name>
</gene>
<protein>
    <submittedName>
        <fullName evidence="1">Uncharacterized protein</fullName>
    </submittedName>
</protein>